<name>A0A9D1Z8R1_9FIRM</name>
<dbReference type="PANTHER" id="PTHR43434:SF20">
    <property type="entry name" value="5'-NUCLEOTIDASE"/>
    <property type="match status" value="1"/>
</dbReference>
<dbReference type="GO" id="GO:0004713">
    <property type="term" value="F:protein tyrosine kinase activity"/>
    <property type="evidence" value="ECO:0007669"/>
    <property type="project" value="TreeGrafter"/>
</dbReference>
<dbReference type="GO" id="GO:0005829">
    <property type="term" value="C:cytosol"/>
    <property type="evidence" value="ECO:0007669"/>
    <property type="project" value="TreeGrafter"/>
</dbReference>
<dbReference type="PANTHER" id="PTHR43434">
    <property type="entry name" value="PHOSPHOGLYCOLATE PHOSPHATASE"/>
    <property type="match status" value="1"/>
</dbReference>
<evidence type="ECO:0000313" key="1">
    <source>
        <dbReference type="EMBL" id="HIY78117.1"/>
    </source>
</evidence>
<reference evidence="1" key="1">
    <citation type="journal article" date="2021" name="PeerJ">
        <title>Extensive microbial diversity within the chicken gut microbiome revealed by metagenomics and culture.</title>
        <authorList>
            <person name="Gilroy R."/>
            <person name="Ravi A."/>
            <person name="Getino M."/>
            <person name="Pursley I."/>
            <person name="Horton D.L."/>
            <person name="Alikhan N.F."/>
            <person name="Baker D."/>
            <person name="Gharbi K."/>
            <person name="Hall N."/>
            <person name="Watson M."/>
            <person name="Adriaenssens E.M."/>
            <person name="Foster-Nyarko E."/>
            <person name="Jarju S."/>
            <person name="Secka A."/>
            <person name="Antonio M."/>
            <person name="Oren A."/>
            <person name="Chaudhuri R.R."/>
            <person name="La Ragione R."/>
            <person name="Hildebrand F."/>
            <person name="Pallen M.J."/>
        </authorList>
    </citation>
    <scope>NUCLEOTIDE SEQUENCE</scope>
    <source>
        <strain evidence="1">CHK199-9574</strain>
    </source>
</reference>
<dbReference type="InterPro" id="IPR050155">
    <property type="entry name" value="HAD-like_hydrolase_sf"/>
</dbReference>
<dbReference type="GO" id="GO:0016787">
    <property type="term" value="F:hydrolase activity"/>
    <property type="evidence" value="ECO:0007669"/>
    <property type="project" value="UniProtKB-KW"/>
</dbReference>
<dbReference type="Proteomes" id="UP000824135">
    <property type="component" value="Unassembled WGS sequence"/>
</dbReference>
<keyword evidence="1" id="KW-0378">Hydrolase</keyword>
<dbReference type="Pfam" id="PF13419">
    <property type="entry name" value="HAD_2"/>
    <property type="match status" value="1"/>
</dbReference>
<gene>
    <name evidence="1" type="ORF">H9728_03645</name>
</gene>
<dbReference type="InterPro" id="IPR023198">
    <property type="entry name" value="PGP-like_dom2"/>
</dbReference>
<dbReference type="SFLD" id="SFLDS00003">
    <property type="entry name" value="Haloacid_Dehalogenase"/>
    <property type="match status" value="1"/>
</dbReference>
<dbReference type="AlphaFoldDB" id="A0A9D1Z8R1"/>
<organism evidence="1 2">
    <name type="scientific">Candidatus Borkfalkia excrementavium</name>
    <dbReference type="NCBI Taxonomy" id="2838505"/>
    <lineage>
        <taxon>Bacteria</taxon>
        <taxon>Bacillati</taxon>
        <taxon>Bacillota</taxon>
        <taxon>Clostridia</taxon>
        <taxon>Christensenellales</taxon>
        <taxon>Christensenellaceae</taxon>
        <taxon>Candidatus Borkfalkia</taxon>
    </lineage>
</organism>
<accession>A0A9D1Z8R1</accession>
<protein>
    <submittedName>
        <fullName evidence="1">HAD hydrolase-like protein</fullName>
    </submittedName>
</protein>
<dbReference type="InterPro" id="IPR023214">
    <property type="entry name" value="HAD_sf"/>
</dbReference>
<dbReference type="EMBL" id="DXCO01000029">
    <property type="protein sequence ID" value="HIY78117.1"/>
    <property type="molecule type" value="Genomic_DNA"/>
</dbReference>
<dbReference type="InterPro" id="IPR041492">
    <property type="entry name" value="HAD_2"/>
</dbReference>
<dbReference type="Gene3D" id="3.40.50.1000">
    <property type="entry name" value="HAD superfamily/HAD-like"/>
    <property type="match status" value="1"/>
</dbReference>
<comment type="caution">
    <text evidence="1">The sequence shown here is derived from an EMBL/GenBank/DDBJ whole genome shotgun (WGS) entry which is preliminary data.</text>
</comment>
<proteinExistence type="predicted"/>
<reference evidence="1" key="2">
    <citation type="submission" date="2021-04" db="EMBL/GenBank/DDBJ databases">
        <authorList>
            <person name="Gilroy R."/>
        </authorList>
    </citation>
    <scope>NUCLEOTIDE SEQUENCE</scope>
    <source>
        <strain evidence="1">CHK199-9574</strain>
    </source>
</reference>
<dbReference type="SFLD" id="SFLDG01129">
    <property type="entry name" value="C1.5:_HAD__Beta-PGM__Phosphata"/>
    <property type="match status" value="1"/>
</dbReference>
<dbReference type="InterPro" id="IPR036412">
    <property type="entry name" value="HAD-like_sf"/>
</dbReference>
<dbReference type="SUPFAM" id="SSF56784">
    <property type="entry name" value="HAD-like"/>
    <property type="match status" value="1"/>
</dbReference>
<dbReference type="Gene3D" id="1.10.150.240">
    <property type="entry name" value="Putative phosphatase, domain 2"/>
    <property type="match status" value="1"/>
</dbReference>
<evidence type="ECO:0000313" key="2">
    <source>
        <dbReference type="Proteomes" id="UP000824135"/>
    </source>
</evidence>
<sequence>MRYRYILFDLDGTLFDTGEGILNSFRHTFKETGVPYEEQGLLKFIGPPLYESFRTILGKSEEEAERMKKIYRTFYRETGVYQCRPVDGAEDCLAALVRGGAKLAVATSKPEIFAHKILQRFGFEKYFSAVCGAFPDDSRAEKSEVISAALDALGAAGEREKSVMVGDRNYDVFGAAKCGIGCIGIDVCGFAEAGELEGAGALALVRSFGELLALLEKS</sequence>